<evidence type="ECO:0000259" key="12">
    <source>
        <dbReference type="SMART" id="SM00831"/>
    </source>
</evidence>
<dbReference type="PROSITE" id="PS00154">
    <property type="entry name" value="ATPASE_E1_E2"/>
    <property type="match status" value="1"/>
</dbReference>
<feature type="transmembrane region" description="Helical" evidence="11">
    <location>
        <begin position="276"/>
        <end position="301"/>
    </location>
</feature>
<dbReference type="GO" id="GO:0012505">
    <property type="term" value="C:endomembrane system"/>
    <property type="evidence" value="ECO:0007669"/>
    <property type="project" value="UniProtKB-SubCell"/>
</dbReference>
<evidence type="ECO:0000256" key="3">
    <source>
        <dbReference type="ARBA" id="ARBA00022553"/>
    </source>
</evidence>
<reference evidence="13 14" key="1">
    <citation type="journal article" date="2016" name="Nat. Commun.">
        <title>Thousands of microbial genomes shed light on interconnected biogeochemical processes in an aquifer system.</title>
        <authorList>
            <person name="Anantharaman K."/>
            <person name="Brown C.T."/>
            <person name="Hug L.A."/>
            <person name="Sharon I."/>
            <person name="Castelle C.J."/>
            <person name="Probst A.J."/>
            <person name="Thomas B.C."/>
            <person name="Singh A."/>
            <person name="Wilkins M.J."/>
            <person name="Karaoz U."/>
            <person name="Brodie E.L."/>
            <person name="Williams K.H."/>
            <person name="Hubbard S.S."/>
            <person name="Banfield J.F."/>
        </authorList>
    </citation>
    <scope>NUCLEOTIDE SEQUENCE [LARGE SCALE GENOMIC DNA]</scope>
</reference>
<dbReference type="GO" id="GO:0006883">
    <property type="term" value="P:intracellular sodium ion homeostasis"/>
    <property type="evidence" value="ECO:0007669"/>
    <property type="project" value="TreeGrafter"/>
</dbReference>
<dbReference type="PRINTS" id="PR00120">
    <property type="entry name" value="HATPASE"/>
</dbReference>
<gene>
    <name evidence="13" type="ORF">A2650_01695</name>
</gene>
<dbReference type="InterPro" id="IPR008250">
    <property type="entry name" value="ATPase_P-typ_transduc_dom_A_sf"/>
</dbReference>
<dbReference type="SFLD" id="SFLDS00003">
    <property type="entry name" value="Haloacid_Dehalogenase"/>
    <property type="match status" value="1"/>
</dbReference>
<evidence type="ECO:0000256" key="2">
    <source>
        <dbReference type="ARBA" id="ARBA00005675"/>
    </source>
</evidence>
<keyword evidence="5" id="KW-0547">Nucleotide-binding</keyword>
<keyword evidence="10 11" id="KW-0472">Membrane</keyword>
<dbReference type="GO" id="GO:0005886">
    <property type="term" value="C:plasma membrane"/>
    <property type="evidence" value="ECO:0007669"/>
    <property type="project" value="TreeGrafter"/>
</dbReference>
<dbReference type="InterPro" id="IPR001757">
    <property type="entry name" value="P_typ_ATPase"/>
</dbReference>
<feature type="transmembrane region" description="Helical" evidence="11">
    <location>
        <begin position="834"/>
        <end position="858"/>
    </location>
</feature>
<organism evidence="13 14">
    <name type="scientific">Candidatus Yanofskybacteria bacterium RIFCSPHIGHO2_01_FULL_41_53</name>
    <dbReference type="NCBI Taxonomy" id="1802663"/>
    <lineage>
        <taxon>Bacteria</taxon>
        <taxon>Candidatus Yanofskyibacteriota</taxon>
    </lineage>
</organism>
<dbReference type="Gene3D" id="2.70.150.10">
    <property type="entry name" value="Calcium-transporting ATPase, cytoplasmic transduction domain A"/>
    <property type="match status" value="1"/>
</dbReference>
<dbReference type="SUPFAM" id="SSF56784">
    <property type="entry name" value="HAD-like"/>
    <property type="match status" value="1"/>
</dbReference>
<keyword evidence="7" id="KW-0460">Magnesium</keyword>
<dbReference type="GO" id="GO:0030007">
    <property type="term" value="P:intracellular potassium ion homeostasis"/>
    <property type="evidence" value="ECO:0007669"/>
    <property type="project" value="TreeGrafter"/>
</dbReference>
<dbReference type="GO" id="GO:0005524">
    <property type="term" value="F:ATP binding"/>
    <property type="evidence" value="ECO:0007669"/>
    <property type="project" value="UniProtKB-KW"/>
</dbReference>
<dbReference type="SFLD" id="SFLDG00002">
    <property type="entry name" value="C1.7:_P-type_atpase_like"/>
    <property type="match status" value="1"/>
</dbReference>
<dbReference type="InterPro" id="IPR050510">
    <property type="entry name" value="Cation_transp_ATPase_P-type"/>
</dbReference>
<dbReference type="GO" id="GO:1902600">
    <property type="term" value="P:proton transmembrane transport"/>
    <property type="evidence" value="ECO:0007669"/>
    <property type="project" value="TreeGrafter"/>
</dbReference>
<dbReference type="Pfam" id="PF00702">
    <property type="entry name" value="Hydrolase"/>
    <property type="match status" value="1"/>
</dbReference>
<dbReference type="InterPro" id="IPR004014">
    <property type="entry name" value="ATPase_P-typ_cation-transptr_N"/>
</dbReference>
<dbReference type="Gene3D" id="1.20.1110.10">
    <property type="entry name" value="Calcium-transporting ATPase, transmembrane domain"/>
    <property type="match status" value="1"/>
</dbReference>
<keyword evidence="4 11" id="KW-0812">Transmembrane</keyword>
<dbReference type="EMBL" id="MGJD01000018">
    <property type="protein sequence ID" value="OGN00617.1"/>
    <property type="molecule type" value="Genomic_DNA"/>
</dbReference>
<comment type="similarity">
    <text evidence="2">Belongs to the cation transport ATPase (P-type) (TC 3.A.3) family. Type IIA subfamily.</text>
</comment>
<dbReference type="GO" id="GO:0016887">
    <property type="term" value="F:ATP hydrolysis activity"/>
    <property type="evidence" value="ECO:0007669"/>
    <property type="project" value="InterPro"/>
</dbReference>
<name>A0A1F8EIE0_9BACT</name>
<dbReference type="InterPro" id="IPR059000">
    <property type="entry name" value="ATPase_P-type_domA"/>
</dbReference>
<evidence type="ECO:0000256" key="5">
    <source>
        <dbReference type="ARBA" id="ARBA00022741"/>
    </source>
</evidence>
<dbReference type="Gene3D" id="3.40.50.1000">
    <property type="entry name" value="HAD superfamily/HAD-like"/>
    <property type="match status" value="1"/>
</dbReference>
<dbReference type="AlphaFoldDB" id="A0A1F8EIE0"/>
<dbReference type="InterPro" id="IPR018303">
    <property type="entry name" value="ATPase_P-typ_P_site"/>
</dbReference>
<dbReference type="GO" id="GO:1990573">
    <property type="term" value="P:potassium ion import across plasma membrane"/>
    <property type="evidence" value="ECO:0007669"/>
    <property type="project" value="TreeGrafter"/>
</dbReference>
<dbReference type="Proteomes" id="UP000177117">
    <property type="component" value="Unassembled WGS sequence"/>
</dbReference>
<keyword evidence="9 11" id="KW-1133">Transmembrane helix</keyword>
<feature type="transmembrane region" description="Helical" evidence="11">
    <location>
        <begin position="736"/>
        <end position="757"/>
    </location>
</feature>
<dbReference type="PANTHER" id="PTHR43294">
    <property type="entry name" value="SODIUM/POTASSIUM-TRANSPORTING ATPASE SUBUNIT ALPHA"/>
    <property type="match status" value="1"/>
</dbReference>
<feature type="domain" description="Cation-transporting P-type ATPase N-terminal" evidence="12">
    <location>
        <begin position="9"/>
        <end position="82"/>
    </location>
</feature>
<dbReference type="SMART" id="SM00831">
    <property type="entry name" value="Cation_ATPase_N"/>
    <property type="match status" value="1"/>
</dbReference>
<dbReference type="NCBIfam" id="TIGR01494">
    <property type="entry name" value="ATPase_P-type"/>
    <property type="match status" value="2"/>
</dbReference>
<dbReference type="PANTHER" id="PTHR43294:SF20">
    <property type="entry name" value="P-TYPE ATPASE"/>
    <property type="match status" value="1"/>
</dbReference>
<dbReference type="SUPFAM" id="SSF81660">
    <property type="entry name" value="Metal cation-transporting ATPase, ATP-binding domain N"/>
    <property type="match status" value="1"/>
</dbReference>
<evidence type="ECO:0000256" key="6">
    <source>
        <dbReference type="ARBA" id="ARBA00022840"/>
    </source>
</evidence>
<dbReference type="InterPro" id="IPR023298">
    <property type="entry name" value="ATPase_P-typ_TM_dom_sf"/>
</dbReference>
<evidence type="ECO:0000256" key="8">
    <source>
        <dbReference type="ARBA" id="ARBA00022967"/>
    </source>
</evidence>
<evidence type="ECO:0000256" key="1">
    <source>
        <dbReference type="ARBA" id="ARBA00004127"/>
    </source>
</evidence>
<dbReference type="InterPro" id="IPR044492">
    <property type="entry name" value="P_typ_ATPase_HD_dom"/>
</dbReference>
<dbReference type="SUPFAM" id="SSF81653">
    <property type="entry name" value="Calcium ATPase, transduction domain A"/>
    <property type="match status" value="1"/>
</dbReference>
<dbReference type="Pfam" id="PF00689">
    <property type="entry name" value="Cation_ATPase_C"/>
    <property type="match status" value="1"/>
</dbReference>
<dbReference type="FunFam" id="2.70.150.10:FF:000160">
    <property type="entry name" value="Sarcoplasmic/endoplasmic reticulum calcium ATPase 1"/>
    <property type="match status" value="1"/>
</dbReference>
<evidence type="ECO:0000256" key="7">
    <source>
        <dbReference type="ARBA" id="ARBA00022842"/>
    </source>
</evidence>
<comment type="caution">
    <text evidence="13">The sequence shown here is derived from an EMBL/GenBank/DDBJ whole genome shotgun (WGS) entry which is preliminary data.</text>
</comment>
<feature type="transmembrane region" description="Helical" evidence="11">
    <location>
        <begin position="769"/>
        <end position="789"/>
    </location>
</feature>
<keyword evidence="3" id="KW-0597">Phosphoprotein</keyword>
<sequence length="865" mass="94968">MKFEAIKEPFWSMSVEETLRTLETRLEGLTEEEAKNRLGDFGPNEIKDGRSFSALKLFLNQFRSPLIFVLIFAGIVTIFLQDWIDTFVIFGAVMINVALGFYQENKAENVLELLKSYVKTRTRVRRSGREEIEDASKIVPGDIIRISQGDKTPADGRIIFASNFEVDESILTGESLPIEKNINTLDPSTPLSDRISMVFESTLAVHGFADVVVTSTGASTEFGKIAALISKKQKTKTPLQIAISRFSFWVGIILLVMTIILFGFGIYLNYDPLDMFLISVAVAVSAVPEGLPIALTVIMAIGVERLARRKGVVRKLLAAETLGSTSLILTDKTGTLTEAKMELTGVIPYKGSSQEEVSQLLSEALTTVDVVIENPNDNSADWRMFGNVMEMALVRGAAQKNIFINKIHEEIPVYDRLAFSSDRKFAASVHLHNSNRRMMLLGAPEILINHTNLSDEDKKEVLSEIDERAFSGERILGVISVEPAPSYESLKTCEVNNFNFDGLIVFRDPLRPGVFDSMKRISDAGVRTIVVTGDHKGTAEAVARELGLIDGKGAVLTGNDINNLSKEELWSRADEVSVYARVTPEQKVSIAKLYQEKGEIVAMTGDGVNDAPALNAANIGVALGSGTDVTKSAADLVILDNNYETIVVAIEQGRRILDNIRKVIVYLLSNSLDELFLIGGSMLMGIALPITATQILFVNFFSDSFPAIAFAFDKGVDELGHRPRKSGNLFDSQMKFLILAIGAATSALLFVIYYLLIKVGFTETLVRTFMFASFGTYALVVSFSLRSLSKSIFSYNPFSNLYLVGGVSIGIGLTLAAVYLPFLQKILGTVALPLPWAIGVGLVGLFNILAVEFGKWIWNKLHGYK</sequence>
<dbReference type="GO" id="GO:0036376">
    <property type="term" value="P:sodium ion export across plasma membrane"/>
    <property type="evidence" value="ECO:0007669"/>
    <property type="project" value="TreeGrafter"/>
</dbReference>
<evidence type="ECO:0000313" key="14">
    <source>
        <dbReference type="Proteomes" id="UP000177117"/>
    </source>
</evidence>
<evidence type="ECO:0000256" key="11">
    <source>
        <dbReference type="SAM" id="Phobius"/>
    </source>
</evidence>
<feature type="transmembrane region" description="Helical" evidence="11">
    <location>
        <begin position="86"/>
        <end position="102"/>
    </location>
</feature>
<dbReference type="InterPro" id="IPR023214">
    <property type="entry name" value="HAD_sf"/>
</dbReference>
<dbReference type="InterPro" id="IPR036412">
    <property type="entry name" value="HAD-like_sf"/>
</dbReference>
<dbReference type="Gene3D" id="3.40.1110.10">
    <property type="entry name" value="Calcium-transporting ATPase, cytoplasmic domain N"/>
    <property type="match status" value="1"/>
</dbReference>
<keyword evidence="8" id="KW-1278">Translocase</keyword>
<dbReference type="InterPro" id="IPR006068">
    <property type="entry name" value="ATPase_P-typ_cation-transptr_C"/>
</dbReference>
<feature type="transmembrane region" description="Helical" evidence="11">
    <location>
        <begin position="801"/>
        <end position="822"/>
    </location>
</feature>
<feature type="transmembrane region" description="Helical" evidence="11">
    <location>
        <begin position="62"/>
        <end position="80"/>
    </location>
</feature>
<evidence type="ECO:0000256" key="4">
    <source>
        <dbReference type="ARBA" id="ARBA00022692"/>
    </source>
</evidence>
<accession>A0A1F8EIE0</accession>
<evidence type="ECO:0000313" key="13">
    <source>
        <dbReference type="EMBL" id="OGN00617.1"/>
    </source>
</evidence>
<dbReference type="SFLD" id="SFLDF00027">
    <property type="entry name" value="p-type_atpase"/>
    <property type="match status" value="1"/>
</dbReference>
<comment type="subcellular location">
    <subcellularLocation>
        <location evidence="1">Endomembrane system</location>
        <topology evidence="1">Multi-pass membrane protein</topology>
    </subcellularLocation>
</comment>
<dbReference type="GO" id="GO:0005391">
    <property type="term" value="F:P-type sodium:potassium-exchanging transporter activity"/>
    <property type="evidence" value="ECO:0007669"/>
    <property type="project" value="TreeGrafter"/>
</dbReference>
<proteinExistence type="inferred from homology"/>
<protein>
    <recommendedName>
        <fullName evidence="12">Cation-transporting P-type ATPase N-terminal domain-containing protein</fullName>
    </recommendedName>
</protein>
<feature type="transmembrane region" description="Helical" evidence="11">
    <location>
        <begin position="246"/>
        <end position="270"/>
    </location>
</feature>
<dbReference type="Pfam" id="PF00122">
    <property type="entry name" value="E1-E2_ATPase"/>
    <property type="match status" value="1"/>
</dbReference>
<evidence type="ECO:0000256" key="10">
    <source>
        <dbReference type="ARBA" id="ARBA00023136"/>
    </source>
</evidence>
<dbReference type="SUPFAM" id="SSF81665">
    <property type="entry name" value="Calcium ATPase, transmembrane domain M"/>
    <property type="match status" value="1"/>
</dbReference>
<dbReference type="Pfam" id="PF00690">
    <property type="entry name" value="Cation_ATPase_N"/>
    <property type="match status" value="1"/>
</dbReference>
<feature type="transmembrane region" description="Helical" evidence="11">
    <location>
        <begin position="663"/>
        <end position="690"/>
    </location>
</feature>
<keyword evidence="6" id="KW-0067">ATP-binding</keyword>
<dbReference type="PRINTS" id="PR00119">
    <property type="entry name" value="CATATPASE"/>
</dbReference>
<evidence type="ECO:0000256" key="9">
    <source>
        <dbReference type="ARBA" id="ARBA00022989"/>
    </source>
</evidence>
<dbReference type="InterPro" id="IPR023299">
    <property type="entry name" value="ATPase_P-typ_cyto_dom_N"/>
</dbReference>